<feature type="transmembrane region" description="Helical" evidence="7">
    <location>
        <begin position="84"/>
        <end position="103"/>
    </location>
</feature>
<evidence type="ECO:0000256" key="7">
    <source>
        <dbReference type="SAM" id="Phobius"/>
    </source>
</evidence>
<evidence type="ECO:0000313" key="10">
    <source>
        <dbReference type="Proteomes" id="UP000315677"/>
    </source>
</evidence>
<dbReference type="Pfam" id="PF07690">
    <property type="entry name" value="MFS_1"/>
    <property type="match status" value="1"/>
</dbReference>
<dbReference type="InterPro" id="IPR020846">
    <property type="entry name" value="MFS_dom"/>
</dbReference>
<evidence type="ECO:0000256" key="2">
    <source>
        <dbReference type="ARBA" id="ARBA00022448"/>
    </source>
</evidence>
<feature type="transmembrane region" description="Helical" evidence="7">
    <location>
        <begin position="54"/>
        <end position="72"/>
    </location>
</feature>
<keyword evidence="10" id="KW-1185">Reference proteome</keyword>
<comment type="subcellular location">
    <subcellularLocation>
        <location evidence="1">Cell membrane</location>
        <topology evidence="1">Multi-pass membrane protein</topology>
    </subcellularLocation>
</comment>
<evidence type="ECO:0000259" key="8">
    <source>
        <dbReference type="PROSITE" id="PS50850"/>
    </source>
</evidence>
<dbReference type="Proteomes" id="UP000315677">
    <property type="component" value="Unassembled WGS sequence"/>
</dbReference>
<name>A0A543D4Q6_9PSEU</name>
<feature type="transmembrane region" description="Helical" evidence="7">
    <location>
        <begin position="361"/>
        <end position="387"/>
    </location>
</feature>
<sequence length="510" mass="50908">MAAPDAPPVRAGRREWTALATLVLPTLIVAMDLVVLILATPALTAALRPTGTQLLWITDVYGFLIAGSLVTMGTLGDRIGRRRLLLAGAAAFGLASLFAAFAPTPELLILARALLGIAGATLMPSTLSLLRSLFADPAQRTVAIGLWVTTFSAGTVVGPLVAGVLLQHFWWGSVFLINLPVMALLLLVGPRLLPEVRDPAPGRFDLPGAALSVVAVLAVIYGVKRTAESGADATALLAVLAGVVVGAVFARRQLRIAHPLIDLRLFRSAPFATSVAVNILIGVTMAGIFLFVAQYLQLVIGMSPLVAGLWLIPPTAGIIAASMLATVLVRRMPAAHLVGGGLAVAAAGLAVLAQVGTGADLAVVVTGTVLLGIGAGPASTLSVDLIVGSAPPERAGAASAVSETGNELGNALGIALLGSIGVAVYRGTMADGLPAGAAGLLAPADAAAAADTLAGAHDAAAGLPAGPAAELVDAATAAFVGGMALSAWTGAALAGIAALAAPVLLRRAPR</sequence>
<feature type="transmembrane region" description="Helical" evidence="7">
    <location>
        <begin position="142"/>
        <end position="162"/>
    </location>
</feature>
<dbReference type="CDD" id="cd17321">
    <property type="entry name" value="MFS_MMR_MDR_like"/>
    <property type="match status" value="1"/>
</dbReference>
<organism evidence="9 10">
    <name type="scientific">Pseudonocardia kunmingensis</name>
    <dbReference type="NCBI Taxonomy" id="630975"/>
    <lineage>
        <taxon>Bacteria</taxon>
        <taxon>Bacillati</taxon>
        <taxon>Actinomycetota</taxon>
        <taxon>Actinomycetes</taxon>
        <taxon>Pseudonocardiales</taxon>
        <taxon>Pseudonocardiaceae</taxon>
        <taxon>Pseudonocardia</taxon>
    </lineage>
</organism>
<feature type="transmembrane region" description="Helical" evidence="7">
    <location>
        <begin position="485"/>
        <end position="505"/>
    </location>
</feature>
<evidence type="ECO:0000256" key="4">
    <source>
        <dbReference type="ARBA" id="ARBA00022692"/>
    </source>
</evidence>
<feature type="transmembrane region" description="Helical" evidence="7">
    <location>
        <begin position="229"/>
        <end position="250"/>
    </location>
</feature>
<dbReference type="InterPro" id="IPR011701">
    <property type="entry name" value="MFS"/>
</dbReference>
<dbReference type="PROSITE" id="PS50850">
    <property type="entry name" value="MFS"/>
    <property type="match status" value="1"/>
</dbReference>
<feature type="transmembrane region" description="Helical" evidence="7">
    <location>
        <begin position="109"/>
        <end position="130"/>
    </location>
</feature>
<evidence type="ECO:0000256" key="3">
    <source>
        <dbReference type="ARBA" id="ARBA00022475"/>
    </source>
</evidence>
<keyword evidence="3" id="KW-1003">Cell membrane</keyword>
<feature type="transmembrane region" description="Helical" evidence="7">
    <location>
        <begin position="204"/>
        <end position="223"/>
    </location>
</feature>
<gene>
    <name evidence="9" type="ORF">FB558_7349</name>
</gene>
<proteinExistence type="predicted"/>
<dbReference type="AlphaFoldDB" id="A0A543D4Q6"/>
<feature type="transmembrane region" description="Helical" evidence="7">
    <location>
        <begin position="408"/>
        <end position="425"/>
    </location>
</feature>
<dbReference type="InterPro" id="IPR036259">
    <property type="entry name" value="MFS_trans_sf"/>
</dbReference>
<dbReference type="GO" id="GO:0005886">
    <property type="term" value="C:plasma membrane"/>
    <property type="evidence" value="ECO:0007669"/>
    <property type="project" value="UniProtKB-SubCell"/>
</dbReference>
<protein>
    <submittedName>
        <fullName evidence="9">DHA2 family multidrug resistance protein-like MFS transporter</fullName>
    </submittedName>
</protein>
<dbReference type="RefSeq" id="WP_142061629.1">
    <property type="nucleotide sequence ID" value="NZ_VFPA01000005.1"/>
</dbReference>
<dbReference type="Gene3D" id="1.20.1250.20">
    <property type="entry name" value="MFS general substrate transporter like domains"/>
    <property type="match status" value="1"/>
</dbReference>
<dbReference type="Gene3D" id="1.20.1720.10">
    <property type="entry name" value="Multidrug resistance protein D"/>
    <property type="match status" value="1"/>
</dbReference>
<feature type="transmembrane region" description="Helical" evidence="7">
    <location>
        <begin position="168"/>
        <end position="192"/>
    </location>
</feature>
<evidence type="ECO:0000256" key="1">
    <source>
        <dbReference type="ARBA" id="ARBA00004651"/>
    </source>
</evidence>
<feature type="transmembrane region" description="Helical" evidence="7">
    <location>
        <begin position="308"/>
        <end position="329"/>
    </location>
</feature>
<keyword evidence="5 7" id="KW-1133">Transmembrane helix</keyword>
<feature type="transmembrane region" description="Helical" evidence="7">
    <location>
        <begin position="336"/>
        <end position="355"/>
    </location>
</feature>
<keyword evidence="4 7" id="KW-0812">Transmembrane</keyword>
<feature type="transmembrane region" description="Helical" evidence="7">
    <location>
        <begin position="16"/>
        <end position="42"/>
    </location>
</feature>
<evidence type="ECO:0000256" key="6">
    <source>
        <dbReference type="ARBA" id="ARBA00023136"/>
    </source>
</evidence>
<feature type="domain" description="Major facilitator superfamily (MFS) profile" evidence="8">
    <location>
        <begin position="18"/>
        <end position="510"/>
    </location>
</feature>
<reference evidence="9 10" key="1">
    <citation type="submission" date="2019-06" db="EMBL/GenBank/DDBJ databases">
        <title>Sequencing the genomes of 1000 actinobacteria strains.</title>
        <authorList>
            <person name="Klenk H.-P."/>
        </authorList>
    </citation>
    <scope>NUCLEOTIDE SEQUENCE [LARGE SCALE GENOMIC DNA]</scope>
    <source>
        <strain evidence="9 10">DSM 45301</strain>
    </source>
</reference>
<dbReference type="OrthoDB" id="4172724at2"/>
<keyword evidence="6 7" id="KW-0472">Membrane</keyword>
<comment type="caution">
    <text evidence="9">The sequence shown here is derived from an EMBL/GenBank/DDBJ whole genome shotgun (WGS) entry which is preliminary data.</text>
</comment>
<dbReference type="GO" id="GO:0022857">
    <property type="term" value="F:transmembrane transporter activity"/>
    <property type="evidence" value="ECO:0007669"/>
    <property type="project" value="InterPro"/>
</dbReference>
<dbReference type="EMBL" id="VFPA01000005">
    <property type="protein sequence ID" value="TQM04316.1"/>
    <property type="molecule type" value="Genomic_DNA"/>
</dbReference>
<evidence type="ECO:0000313" key="9">
    <source>
        <dbReference type="EMBL" id="TQM04316.1"/>
    </source>
</evidence>
<feature type="transmembrane region" description="Helical" evidence="7">
    <location>
        <begin position="271"/>
        <end position="296"/>
    </location>
</feature>
<dbReference type="PANTHER" id="PTHR42718:SF47">
    <property type="entry name" value="METHYL VIOLOGEN RESISTANCE PROTEIN SMVA"/>
    <property type="match status" value="1"/>
</dbReference>
<dbReference type="PANTHER" id="PTHR42718">
    <property type="entry name" value="MAJOR FACILITATOR SUPERFAMILY MULTIDRUG TRANSPORTER MFSC"/>
    <property type="match status" value="1"/>
</dbReference>
<keyword evidence="2" id="KW-0813">Transport</keyword>
<dbReference type="SUPFAM" id="SSF103473">
    <property type="entry name" value="MFS general substrate transporter"/>
    <property type="match status" value="1"/>
</dbReference>
<evidence type="ECO:0000256" key="5">
    <source>
        <dbReference type="ARBA" id="ARBA00022989"/>
    </source>
</evidence>
<accession>A0A543D4Q6</accession>